<dbReference type="EMBL" id="LS483499">
    <property type="protein sequence ID" value="SQK75572.1"/>
    <property type="molecule type" value="Genomic_DNA"/>
</dbReference>
<protein>
    <recommendedName>
        <fullName evidence="3">Helicase</fullName>
    </recommendedName>
</protein>
<gene>
    <name evidence="1" type="ORF">NCTC11468_02456</name>
</gene>
<dbReference type="KEGG" id="tpty:NCTC11468_02456"/>
<sequence>MLKAALKLKDALVLRCAGMTLQPGRDSRGESLKVTYYDEEATEVSELFRLQTPGQRHIFETLFLRQHHKAPATPLHWQTAADLAALSEHFRYPDFIVARKKGHFWQIRHKVFDYQGRFRKAHQLR</sequence>
<evidence type="ECO:0000313" key="1">
    <source>
        <dbReference type="EMBL" id="SQK75572.1"/>
    </source>
</evidence>
<evidence type="ECO:0008006" key="3">
    <source>
        <dbReference type="Google" id="ProtNLM"/>
    </source>
</evidence>
<dbReference type="Proteomes" id="UP000248758">
    <property type="component" value="Chromosome 1"/>
</dbReference>
<dbReference type="AlphaFoldDB" id="A0A2X5PFG4"/>
<proteinExistence type="predicted"/>
<accession>A0A2X5PFG4</accession>
<name>A0A2X5PFG4_9GAMM</name>
<organism evidence="1 2">
    <name type="scientific">Tatumella ptyseos</name>
    <dbReference type="NCBI Taxonomy" id="82987"/>
    <lineage>
        <taxon>Bacteria</taxon>
        <taxon>Pseudomonadati</taxon>
        <taxon>Pseudomonadota</taxon>
        <taxon>Gammaproteobacteria</taxon>
        <taxon>Enterobacterales</taxon>
        <taxon>Erwiniaceae</taxon>
        <taxon>Tatumella</taxon>
    </lineage>
</organism>
<reference evidence="1 2" key="1">
    <citation type="submission" date="2018-06" db="EMBL/GenBank/DDBJ databases">
        <authorList>
            <consortium name="Pathogen Informatics"/>
            <person name="Doyle S."/>
        </authorList>
    </citation>
    <scope>NUCLEOTIDE SEQUENCE [LARGE SCALE GENOMIC DNA]</scope>
    <source>
        <strain evidence="1 2">NCTC11468</strain>
    </source>
</reference>
<evidence type="ECO:0000313" key="2">
    <source>
        <dbReference type="Proteomes" id="UP000248758"/>
    </source>
</evidence>